<feature type="transmembrane region" description="Helical" evidence="5">
    <location>
        <begin position="216"/>
        <end position="239"/>
    </location>
</feature>
<protein>
    <submittedName>
        <fullName evidence="7">ABC-2 type transport system permease protein</fullName>
    </submittedName>
</protein>
<accession>A0A7W7CA15</accession>
<organism evidence="7 8">
    <name type="scientific">Crossiella cryophila</name>
    <dbReference type="NCBI Taxonomy" id="43355"/>
    <lineage>
        <taxon>Bacteria</taxon>
        <taxon>Bacillati</taxon>
        <taxon>Actinomycetota</taxon>
        <taxon>Actinomycetes</taxon>
        <taxon>Pseudonocardiales</taxon>
        <taxon>Pseudonocardiaceae</taxon>
        <taxon>Crossiella</taxon>
    </lineage>
</organism>
<keyword evidence="3 5" id="KW-1133">Transmembrane helix</keyword>
<gene>
    <name evidence="7" type="ORF">HNR67_003425</name>
</gene>
<comment type="caution">
    <text evidence="7">The sequence shown here is derived from an EMBL/GenBank/DDBJ whole genome shotgun (WGS) entry which is preliminary data.</text>
</comment>
<dbReference type="Proteomes" id="UP000533598">
    <property type="component" value="Unassembled WGS sequence"/>
</dbReference>
<sequence>MRAAVLLGLTELKLLLRKKINAASVLGVPVAMCVVAYSNDRPDNAADWGSMFANSFMIVLLVSTFLVSTTVFTARRQSLVLKRMRTAEITDAALIAGMVTPLIVVTLAQMLGYLAFCVAIGAPLPENPLLALGGILLGAAIALLAGAATASLSSSVEVTQITAMPVLVAALGGMIAGFSDSDLVRTIGMLMPLNGPTTMLAKGWGGGGAGIQLPEIALVLPAGIALSMVVLGVITIRFYKWEPR</sequence>
<feature type="transmembrane region" description="Helical" evidence="5">
    <location>
        <begin position="51"/>
        <end position="72"/>
    </location>
</feature>
<proteinExistence type="predicted"/>
<feature type="domain" description="ABC-2 type transporter transmembrane" evidence="6">
    <location>
        <begin position="51"/>
        <end position="203"/>
    </location>
</feature>
<feature type="transmembrane region" description="Helical" evidence="5">
    <location>
        <begin position="93"/>
        <end position="122"/>
    </location>
</feature>
<dbReference type="AlphaFoldDB" id="A0A7W7CA15"/>
<keyword evidence="8" id="KW-1185">Reference proteome</keyword>
<evidence type="ECO:0000313" key="7">
    <source>
        <dbReference type="EMBL" id="MBB4677307.1"/>
    </source>
</evidence>
<evidence type="ECO:0000256" key="3">
    <source>
        <dbReference type="ARBA" id="ARBA00022989"/>
    </source>
</evidence>
<dbReference type="EMBL" id="JACHMH010000001">
    <property type="protein sequence ID" value="MBB4677307.1"/>
    <property type="molecule type" value="Genomic_DNA"/>
</dbReference>
<reference evidence="7 8" key="1">
    <citation type="submission" date="2020-08" db="EMBL/GenBank/DDBJ databases">
        <title>Sequencing the genomes of 1000 actinobacteria strains.</title>
        <authorList>
            <person name="Klenk H.-P."/>
        </authorList>
    </citation>
    <scope>NUCLEOTIDE SEQUENCE [LARGE SCALE GENOMIC DNA]</scope>
    <source>
        <strain evidence="7 8">DSM 44230</strain>
    </source>
</reference>
<dbReference type="GO" id="GO:0016020">
    <property type="term" value="C:membrane"/>
    <property type="evidence" value="ECO:0007669"/>
    <property type="project" value="UniProtKB-SubCell"/>
</dbReference>
<evidence type="ECO:0000256" key="4">
    <source>
        <dbReference type="ARBA" id="ARBA00023136"/>
    </source>
</evidence>
<keyword evidence="2 5" id="KW-0812">Transmembrane</keyword>
<dbReference type="RefSeq" id="WP_185003277.1">
    <property type="nucleotide sequence ID" value="NZ_BAAAUI010000032.1"/>
</dbReference>
<feature type="transmembrane region" description="Helical" evidence="5">
    <location>
        <begin position="128"/>
        <end position="149"/>
    </location>
</feature>
<dbReference type="Pfam" id="PF12698">
    <property type="entry name" value="ABC2_membrane_3"/>
    <property type="match status" value="1"/>
</dbReference>
<dbReference type="InterPro" id="IPR013525">
    <property type="entry name" value="ABC2_TM"/>
</dbReference>
<evidence type="ECO:0000259" key="6">
    <source>
        <dbReference type="Pfam" id="PF12698"/>
    </source>
</evidence>
<feature type="transmembrane region" description="Helical" evidence="5">
    <location>
        <begin position="161"/>
        <end position="179"/>
    </location>
</feature>
<evidence type="ECO:0000256" key="2">
    <source>
        <dbReference type="ARBA" id="ARBA00022692"/>
    </source>
</evidence>
<evidence type="ECO:0000256" key="1">
    <source>
        <dbReference type="ARBA" id="ARBA00004141"/>
    </source>
</evidence>
<keyword evidence="4 5" id="KW-0472">Membrane</keyword>
<name>A0A7W7CA15_9PSEU</name>
<evidence type="ECO:0000313" key="8">
    <source>
        <dbReference type="Proteomes" id="UP000533598"/>
    </source>
</evidence>
<feature type="transmembrane region" description="Helical" evidence="5">
    <location>
        <begin position="20"/>
        <end position="39"/>
    </location>
</feature>
<comment type="subcellular location">
    <subcellularLocation>
        <location evidence="1">Membrane</location>
        <topology evidence="1">Multi-pass membrane protein</topology>
    </subcellularLocation>
</comment>
<dbReference type="GO" id="GO:0140359">
    <property type="term" value="F:ABC-type transporter activity"/>
    <property type="evidence" value="ECO:0007669"/>
    <property type="project" value="InterPro"/>
</dbReference>
<evidence type="ECO:0000256" key="5">
    <source>
        <dbReference type="SAM" id="Phobius"/>
    </source>
</evidence>